<evidence type="ECO:0000256" key="1">
    <source>
        <dbReference type="SAM" id="MobiDB-lite"/>
    </source>
</evidence>
<feature type="region of interest" description="Disordered" evidence="1">
    <location>
        <begin position="98"/>
        <end position="123"/>
    </location>
</feature>
<evidence type="ECO:0000313" key="2">
    <source>
        <dbReference type="EMBL" id="MEN7536116.1"/>
    </source>
</evidence>
<gene>
    <name evidence="2" type="ORF">ABDJ38_02885</name>
</gene>
<sequence length="123" mass="13939">MSATQYWEIDRLAANRLVDRLKIEANPEMVEEIAMEFAEHRAEVQHWVAHRVQSRIIGALEARSVQDFVQKDATWADGFIAAEHMVANLSINDLLDQPHGSAQSKGQVLRSMVRGARKRSTDD</sequence>
<name>A0ABV0CVE7_9SPHN</name>
<accession>A0ABV0CVE7</accession>
<dbReference type="Proteomes" id="UP001484535">
    <property type="component" value="Unassembled WGS sequence"/>
</dbReference>
<keyword evidence="3" id="KW-1185">Reference proteome</keyword>
<evidence type="ECO:0000313" key="3">
    <source>
        <dbReference type="Proteomes" id="UP001484535"/>
    </source>
</evidence>
<dbReference type="EMBL" id="JBDLBR010000001">
    <property type="protein sequence ID" value="MEN7536116.1"/>
    <property type="molecule type" value="Genomic_DNA"/>
</dbReference>
<protein>
    <submittedName>
        <fullName evidence="2">Uncharacterized protein</fullName>
    </submittedName>
</protein>
<comment type="caution">
    <text evidence="2">The sequence shown here is derived from an EMBL/GenBank/DDBJ whole genome shotgun (WGS) entry which is preliminary data.</text>
</comment>
<dbReference type="RefSeq" id="WP_346783568.1">
    <property type="nucleotide sequence ID" value="NZ_JBDLBR010000001.1"/>
</dbReference>
<organism evidence="2 3">
    <name type="scientific">Aurantiacibacter flavus</name>
    <dbReference type="NCBI Taxonomy" id="3145232"/>
    <lineage>
        <taxon>Bacteria</taxon>
        <taxon>Pseudomonadati</taxon>
        <taxon>Pseudomonadota</taxon>
        <taxon>Alphaproteobacteria</taxon>
        <taxon>Sphingomonadales</taxon>
        <taxon>Erythrobacteraceae</taxon>
        <taxon>Aurantiacibacter</taxon>
    </lineage>
</organism>
<reference evidence="2 3" key="1">
    <citation type="submission" date="2024-05" db="EMBL/GenBank/DDBJ databases">
        <authorList>
            <person name="Park S."/>
        </authorList>
    </citation>
    <scope>NUCLEOTIDE SEQUENCE [LARGE SCALE GENOMIC DNA]</scope>
    <source>
        <strain evidence="2 3">DGU5</strain>
    </source>
</reference>
<proteinExistence type="predicted"/>